<feature type="compositionally biased region" description="Low complexity" evidence="1">
    <location>
        <begin position="290"/>
        <end position="305"/>
    </location>
</feature>
<feature type="compositionally biased region" description="Polar residues" evidence="1">
    <location>
        <begin position="268"/>
        <end position="284"/>
    </location>
</feature>
<feature type="compositionally biased region" description="Basic residues" evidence="1">
    <location>
        <begin position="25"/>
        <end position="34"/>
    </location>
</feature>
<feature type="compositionally biased region" description="Basic and acidic residues" evidence="1">
    <location>
        <begin position="35"/>
        <end position="63"/>
    </location>
</feature>
<gene>
    <name evidence="2" type="ORF">EKO04_004110</name>
</gene>
<evidence type="ECO:0000256" key="1">
    <source>
        <dbReference type="SAM" id="MobiDB-lite"/>
    </source>
</evidence>
<feature type="compositionally biased region" description="Low complexity" evidence="1">
    <location>
        <begin position="100"/>
        <end position="118"/>
    </location>
</feature>
<feature type="compositionally biased region" description="Acidic residues" evidence="1">
    <location>
        <begin position="391"/>
        <end position="400"/>
    </location>
</feature>
<accession>A0A8H7J4M0</accession>
<sequence>MYPAHQIQRDHMAQQTTKPQQAGPRRPHHPPHHYHNTDRARADRARPLPETPRKSHHPDRDALDPGLMKMLHRKPVPRAPLQDIHPNMLDHRSAPYQQQTSTSARKVSSAASSQAQSRMSEMYGMIDDHLAWNMPTSDIESARPGSSGTMFVDFDTNGEMEVSYRHGVNKKLPTPPVPEKSSLSRRESKKEVPRKEVRKTCEVEKQKPLPPRPSCSSRHDSVMSSGRPEDEKIDRYFDARPRPQLPPKNPRRSQIHDRVARRSHPPQVHQTQNTRQLASASPTPSHASRHSTLSSSSYHTTYSSRGQTTHIDPSDLKVHYHYPPSPTTHAPSIDSNPPPHAYLSGYDPTSKYAYSYNGRTMHVHASPTSSRRGSHTSEYFQVNPSTHRCDDDDDDDDDGGGDGIKVLEKPLPHLHPLPPGSASLPEPPRAHAKKRRGILKFVNRLLWKLHGLGVLKELSLRQRRWGSSKGVGKAQTWVENGYVT</sequence>
<feature type="compositionally biased region" description="Basic and acidic residues" evidence="1">
    <location>
        <begin position="182"/>
        <end position="207"/>
    </location>
</feature>
<feature type="region of interest" description="Disordered" evidence="1">
    <location>
        <begin position="94"/>
        <end position="118"/>
    </location>
</feature>
<organism evidence="2 3">
    <name type="scientific">Ascochyta lentis</name>
    <dbReference type="NCBI Taxonomy" id="205686"/>
    <lineage>
        <taxon>Eukaryota</taxon>
        <taxon>Fungi</taxon>
        <taxon>Dikarya</taxon>
        <taxon>Ascomycota</taxon>
        <taxon>Pezizomycotina</taxon>
        <taxon>Dothideomycetes</taxon>
        <taxon>Pleosporomycetidae</taxon>
        <taxon>Pleosporales</taxon>
        <taxon>Pleosporineae</taxon>
        <taxon>Didymellaceae</taxon>
        <taxon>Ascochyta</taxon>
    </lineage>
</organism>
<reference evidence="2" key="2">
    <citation type="submission" date="2020-09" db="EMBL/GenBank/DDBJ databases">
        <title>Reference genome assembly for Australian Ascochyta lentis isolate Al4.</title>
        <authorList>
            <person name="Lee R.C."/>
            <person name="Farfan-Caceres L.M."/>
            <person name="Debler J.W."/>
            <person name="Williams A.H."/>
            <person name="Henares B.M."/>
        </authorList>
    </citation>
    <scope>NUCLEOTIDE SEQUENCE</scope>
    <source>
        <strain evidence="2">Al4</strain>
    </source>
</reference>
<dbReference type="Proteomes" id="UP000651452">
    <property type="component" value="Unassembled WGS sequence"/>
</dbReference>
<keyword evidence="3" id="KW-1185">Reference proteome</keyword>
<reference evidence="2" key="1">
    <citation type="submission" date="2018-12" db="EMBL/GenBank/DDBJ databases">
        <authorList>
            <person name="Syme R.A."/>
            <person name="Farfan-Caceres L."/>
            <person name="Lichtenzveig J."/>
        </authorList>
    </citation>
    <scope>NUCLEOTIDE SEQUENCE</scope>
    <source>
        <strain evidence="2">Al4</strain>
    </source>
</reference>
<dbReference type="AlphaFoldDB" id="A0A8H7J4M0"/>
<protein>
    <submittedName>
        <fullName evidence="2">Uncharacterized protein</fullName>
    </submittedName>
</protein>
<dbReference type="OrthoDB" id="3799947at2759"/>
<feature type="region of interest" description="Disordered" evidence="1">
    <location>
        <begin position="364"/>
        <end position="431"/>
    </location>
</feature>
<feature type="region of interest" description="Disordered" evidence="1">
    <location>
        <begin position="165"/>
        <end position="344"/>
    </location>
</feature>
<name>A0A8H7J4M0_9PLEO</name>
<comment type="caution">
    <text evidence="2">The sequence shown here is derived from an EMBL/GenBank/DDBJ whole genome shotgun (WGS) entry which is preliminary data.</text>
</comment>
<feature type="compositionally biased region" description="Basic and acidic residues" evidence="1">
    <location>
        <begin position="217"/>
        <end position="241"/>
    </location>
</feature>
<proteinExistence type="predicted"/>
<evidence type="ECO:0000313" key="2">
    <source>
        <dbReference type="EMBL" id="KAF9698055.1"/>
    </source>
</evidence>
<feature type="region of interest" description="Disordered" evidence="1">
    <location>
        <begin position="1"/>
        <end position="65"/>
    </location>
</feature>
<evidence type="ECO:0000313" key="3">
    <source>
        <dbReference type="Proteomes" id="UP000651452"/>
    </source>
</evidence>
<dbReference type="EMBL" id="RZGK01000007">
    <property type="protein sequence ID" value="KAF9698055.1"/>
    <property type="molecule type" value="Genomic_DNA"/>
</dbReference>
<feature type="compositionally biased region" description="Polar residues" evidence="1">
    <location>
        <begin position="366"/>
        <end position="386"/>
    </location>
</feature>